<dbReference type="EMBL" id="BGPR01019572">
    <property type="protein sequence ID" value="GBN82318.1"/>
    <property type="molecule type" value="Genomic_DNA"/>
</dbReference>
<evidence type="ECO:0008006" key="5">
    <source>
        <dbReference type="Google" id="ProtNLM"/>
    </source>
</evidence>
<dbReference type="AlphaFoldDB" id="A0A4Y2S2B5"/>
<sequence length="104" mass="11939">MRLEKWHSLFMLEFLSHLDVLRVCCQNKLYGLRWPSGKVSASRPEDSMSDSTEDPPCMRGLLHVKSSVGAKRLPLRWCGSLERGCQLSYCLRHLTAVQNYKVCP</sequence>
<comment type="caution">
    <text evidence="3">The sequence shown here is derived from an EMBL/GenBank/DDBJ whole genome shotgun (WGS) entry which is preliminary data.</text>
</comment>
<accession>A0A4Y2S2B5</accession>
<feature type="chain" id="PRO_5021295738" description="Secreted protein" evidence="2">
    <location>
        <begin position="26"/>
        <end position="104"/>
    </location>
</feature>
<proteinExistence type="predicted"/>
<feature type="signal peptide" evidence="2">
    <location>
        <begin position="1"/>
        <end position="25"/>
    </location>
</feature>
<gene>
    <name evidence="3" type="ORF">AVEN_213688_1</name>
</gene>
<feature type="region of interest" description="Disordered" evidence="1">
    <location>
        <begin position="37"/>
        <end position="56"/>
    </location>
</feature>
<protein>
    <recommendedName>
        <fullName evidence="5">Secreted protein</fullName>
    </recommendedName>
</protein>
<keyword evidence="2" id="KW-0732">Signal</keyword>
<name>A0A4Y2S2B5_ARAVE</name>
<dbReference type="Proteomes" id="UP000499080">
    <property type="component" value="Unassembled WGS sequence"/>
</dbReference>
<keyword evidence="4" id="KW-1185">Reference proteome</keyword>
<reference evidence="3 4" key="1">
    <citation type="journal article" date="2019" name="Sci. Rep.">
        <title>Orb-weaving spider Araneus ventricosus genome elucidates the spidroin gene catalogue.</title>
        <authorList>
            <person name="Kono N."/>
            <person name="Nakamura H."/>
            <person name="Ohtoshi R."/>
            <person name="Moran D.A.P."/>
            <person name="Shinohara A."/>
            <person name="Yoshida Y."/>
            <person name="Fujiwara M."/>
            <person name="Mori M."/>
            <person name="Tomita M."/>
            <person name="Arakawa K."/>
        </authorList>
    </citation>
    <scope>NUCLEOTIDE SEQUENCE [LARGE SCALE GENOMIC DNA]</scope>
</reference>
<organism evidence="3 4">
    <name type="scientific">Araneus ventricosus</name>
    <name type="common">Orbweaver spider</name>
    <name type="synonym">Epeira ventricosa</name>
    <dbReference type="NCBI Taxonomy" id="182803"/>
    <lineage>
        <taxon>Eukaryota</taxon>
        <taxon>Metazoa</taxon>
        <taxon>Ecdysozoa</taxon>
        <taxon>Arthropoda</taxon>
        <taxon>Chelicerata</taxon>
        <taxon>Arachnida</taxon>
        <taxon>Araneae</taxon>
        <taxon>Araneomorphae</taxon>
        <taxon>Entelegynae</taxon>
        <taxon>Araneoidea</taxon>
        <taxon>Araneidae</taxon>
        <taxon>Araneus</taxon>
    </lineage>
</organism>
<evidence type="ECO:0000256" key="1">
    <source>
        <dbReference type="SAM" id="MobiDB-lite"/>
    </source>
</evidence>
<evidence type="ECO:0000313" key="4">
    <source>
        <dbReference type="Proteomes" id="UP000499080"/>
    </source>
</evidence>
<evidence type="ECO:0000313" key="3">
    <source>
        <dbReference type="EMBL" id="GBN82318.1"/>
    </source>
</evidence>
<evidence type="ECO:0000256" key="2">
    <source>
        <dbReference type="SAM" id="SignalP"/>
    </source>
</evidence>